<evidence type="ECO:0000313" key="4">
    <source>
        <dbReference type="Proteomes" id="UP000001568"/>
    </source>
</evidence>
<evidence type="ECO:0000313" key="3">
    <source>
        <dbReference type="EMBL" id="ABO99479.1"/>
    </source>
</evidence>
<dbReference type="RefSeq" id="XP_001421186.1">
    <property type="nucleotide sequence ID" value="XM_001421149.1"/>
</dbReference>
<protein>
    <recommendedName>
        <fullName evidence="5">EF-hand domain-containing protein</fullName>
    </recommendedName>
</protein>
<dbReference type="Gene3D" id="1.10.238.10">
    <property type="entry name" value="EF-hand"/>
    <property type="match status" value="2"/>
</dbReference>
<feature type="region of interest" description="Disordered" evidence="2">
    <location>
        <begin position="1"/>
        <end position="58"/>
    </location>
</feature>
<feature type="compositionally biased region" description="Low complexity" evidence="2">
    <location>
        <begin position="12"/>
        <end position="31"/>
    </location>
</feature>
<dbReference type="SUPFAM" id="SSF47473">
    <property type="entry name" value="EF-hand"/>
    <property type="match status" value="2"/>
</dbReference>
<evidence type="ECO:0008006" key="5">
    <source>
        <dbReference type="Google" id="ProtNLM"/>
    </source>
</evidence>
<dbReference type="InterPro" id="IPR008907">
    <property type="entry name" value="TPP/p25"/>
</dbReference>
<keyword evidence="4" id="KW-1185">Reference proteome</keyword>
<proteinExistence type="inferred from homology"/>
<dbReference type="AlphaFoldDB" id="A4S703"/>
<dbReference type="GO" id="GO:0005874">
    <property type="term" value="C:microtubule"/>
    <property type="evidence" value="ECO:0007669"/>
    <property type="project" value="TreeGrafter"/>
</dbReference>
<dbReference type="InterPro" id="IPR011992">
    <property type="entry name" value="EF-hand-dom_pair"/>
</dbReference>
<dbReference type="OMA" id="EDCANID"/>
<dbReference type="EMBL" id="CP000594">
    <property type="protein sequence ID" value="ABO99479.1"/>
    <property type="molecule type" value="Genomic_DNA"/>
</dbReference>
<accession>A4S703</accession>
<dbReference type="GO" id="GO:0015631">
    <property type="term" value="F:tubulin binding"/>
    <property type="evidence" value="ECO:0007669"/>
    <property type="project" value="InterPro"/>
</dbReference>
<evidence type="ECO:0000256" key="1">
    <source>
        <dbReference type="ARBA" id="ARBA00010994"/>
    </source>
</evidence>
<dbReference type="GO" id="GO:0001578">
    <property type="term" value="P:microtubule bundle formation"/>
    <property type="evidence" value="ECO:0007669"/>
    <property type="project" value="TreeGrafter"/>
</dbReference>
<dbReference type="GO" id="GO:0046785">
    <property type="term" value="P:microtubule polymerization"/>
    <property type="evidence" value="ECO:0007669"/>
    <property type="project" value="InterPro"/>
</dbReference>
<dbReference type="Pfam" id="PF05517">
    <property type="entry name" value="p25-alpha"/>
    <property type="match status" value="2"/>
</dbReference>
<dbReference type="Proteomes" id="UP000001568">
    <property type="component" value="Chromosome 14"/>
</dbReference>
<dbReference type="GeneID" id="5005375"/>
<dbReference type="PANTHER" id="PTHR12932:SF9">
    <property type="entry name" value="TUBULIN POLYMERIZATION-PROMOTING PROTEIN HOMOLOG"/>
    <property type="match status" value="1"/>
</dbReference>
<evidence type="ECO:0000256" key="2">
    <source>
        <dbReference type="SAM" id="MobiDB-lite"/>
    </source>
</evidence>
<organism evidence="3 4">
    <name type="scientific">Ostreococcus lucimarinus (strain CCE9901)</name>
    <dbReference type="NCBI Taxonomy" id="436017"/>
    <lineage>
        <taxon>Eukaryota</taxon>
        <taxon>Viridiplantae</taxon>
        <taxon>Chlorophyta</taxon>
        <taxon>Mamiellophyceae</taxon>
        <taxon>Mamiellales</taxon>
        <taxon>Bathycoccaceae</taxon>
        <taxon>Ostreococcus</taxon>
    </lineage>
</organism>
<dbReference type="PANTHER" id="PTHR12932">
    <property type="entry name" value="P25 ALPHA-RELATED"/>
    <property type="match status" value="1"/>
</dbReference>
<feature type="compositionally biased region" description="Basic and acidic residues" evidence="2">
    <location>
        <begin position="32"/>
        <end position="44"/>
    </location>
</feature>
<name>A4S703_OSTLU</name>
<feature type="region of interest" description="Disordered" evidence="2">
    <location>
        <begin position="66"/>
        <end position="85"/>
    </location>
</feature>
<feature type="compositionally biased region" description="Basic and acidic residues" evidence="2">
    <location>
        <begin position="67"/>
        <end position="77"/>
    </location>
</feature>
<dbReference type="HOGENOM" id="CLU_682224_0_0_1"/>
<reference evidence="3 4" key="1">
    <citation type="journal article" date="2007" name="Proc. Natl. Acad. Sci. U.S.A.">
        <title>The tiny eukaryote Ostreococcus provides genomic insights into the paradox of plankton speciation.</title>
        <authorList>
            <person name="Palenik B."/>
            <person name="Grimwood J."/>
            <person name="Aerts A."/>
            <person name="Rouze P."/>
            <person name="Salamov A."/>
            <person name="Putnam N."/>
            <person name="Dupont C."/>
            <person name="Jorgensen R."/>
            <person name="Derelle E."/>
            <person name="Rombauts S."/>
            <person name="Zhou K."/>
            <person name="Otillar R."/>
            <person name="Merchant S.S."/>
            <person name="Podell S."/>
            <person name="Gaasterland T."/>
            <person name="Napoli C."/>
            <person name="Gendler K."/>
            <person name="Manuell A."/>
            <person name="Tai V."/>
            <person name="Vallon O."/>
            <person name="Piganeau G."/>
            <person name="Jancek S."/>
            <person name="Heijde M."/>
            <person name="Jabbari K."/>
            <person name="Bowler C."/>
            <person name="Lohr M."/>
            <person name="Robbens S."/>
            <person name="Werner G."/>
            <person name="Dubchak I."/>
            <person name="Pazour G.J."/>
            <person name="Ren Q."/>
            <person name="Paulsen I."/>
            <person name="Delwiche C."/>
            <person name="Schmutz J."/>
            <person name="Rokhsar D."/>
            <person name="Van de Peer Y."/>
            <person name="Moreau H."/>
            <person name="Grigoriev I.V."/>
        </authorList>
    </citation>
    <scope>NUCLEOTIDE SEQUENCE [LARGE SCALE GENOMIC DNA]</scope>
    <source>
        <strain evidence="3 4">CCE9901</strain>
    </source>
</reference>
<dbReference type="GO" id="GO:0032273">
    <property type="term" value="P:positive regulation of protein polymerization"/>
    <property type="evidence" value="ECO:0007669"/>
    <property type="project" value="TreeGrafter"/>
</dbReference>
<gene>
    <name evidence="3" type="ORF">OSTLU_25461</name>
</gene>
<feature type="region of interest" description="Disordered" evidence="2">
    <location>
        <begin position="226"/>
        <end position="252"/>
    </location>
</feature>
<dbReference type="Gramene" id="ABO99479">
    <property type="protein sequence ID" value="ABO99479"/>
    <property type="gene ID" value="OSTLU_25461"/>
</dbReference>
<sequence length="404" mass="44217">MIPTRRDDADDATPTTTRAMEDATTADATTADGRDATTDDEMNRTNRSVPRATSVREKIALYDGADEAAKARTRANDEESSVSRETVAKLRASDLEEALTRAFDAFGSFGRRRDAETRMDGARFAKLCKEVIFKGAGDDAREGKLRRAEIAFARRAKLNRKIDYEDFRALVMEDCANIDRGDDEDGEADAIATCAKLIGCEPSVESALSPGKVRFHDERERYTGVQAEKHGRGALERAASRRGESVETHAAPEEASLPDVKGLFTAFESFLQFSPPQSALSCSRWVKICEDCELFEAHGLDHPSAGIVFNAVATANRKTLDFDAFKTVLHLAAQRAGSEFLVFARAVAAGEPRVRSALANSPSSPLRFHDEVATYTATHKATHRDKVLSPRALSIRKRAGIADD</sequence>
<comment type="similarity">
    <text evidence="1">Belongs to the TPPP family.</text>
</comment>
<dbReference type="OrthoDB" id="548799at2759"/>
<dbReference type="KEGG" id="olu:OSTLU_25461"/>